<reference evidence="4" key="1">
    <citation type="submission" date="2022-11" db="UniProtKB">
        <authorList>
            <consortium name="WormBaseParasite"/>
        </authorList>
    </citation>
    <scope>IDENTIFICATION</scope>
</reference>
<feature type="coiled-coil region" evidence="1">
    <location>
        <begin position="104"/>
        <end position="132"/>
    </location>
</feature>
<proteinExistence type="predicted"/>
<dbReference type="Proteomes" id="UP000887563">
    <property type="component" value="Unplaced"/>
</dbReference>
<evidence type="ECO:0000256" key="2">
    <source>
        <dbReference type="SAM" id="MobiDB-lite"/>
    </source>
</evidence>
<dbReference type="Pfam" id="PF06918">
    <property type="entry name" value="DUF1280"/>
    <property type="match status" value="1"/>
</dbReference>
<dbReference type="PANTHER" id="PTHR31424">
    <property type="entry name" value="PROTEIN CBG23806"/>
    <property type="match status" value="1"/>
</dbReference>
<keyword evidence="3" id="KW-1185">Reference proteome</keyword>
<sequence>MLRNGKNRRFYSKIGIEGNQEKSKKKQANTQKAERARVGKALKATVNFSSTPLPNTKEVASQTEQQTIPFTFKDESVQTEHSTMQDCCAQTEPMERYTQLVYENLLLKSQLKNLKEENVNQAKKKNQCKEAALKPRKLLENLTNKQKTRRADEIAKFIKNRSPSAERDSGHQLIRTLSKKIVGESPLKENKFNVEDDLFVTLHCVISFNQRKILKKEFIQRGIDCFAPTSKLMEIKQEMAKQLKVKIYREWTSPTLLCLNVEELLQIRIQSLAKNGLLVTREEFSGKIVLAIAVDKGGSHGTKFGFLIGNTPNPSSPSNFTILALYRGDDNRVELESRLGHVLDQIKEINQITYILNGKEIASEIQWMLTGDVKFIGSFMGHQGSAARYPCPICESTKTELCEEKGPKRTLDGIVPNEKSYTRKPLLPIMFFHKN</sequence>
<organism evidence="3 4">
    <name type="scientific">Meloidogyne incognita</name>
    <name type="common">Southern root-knot nematode worm</name>
    <name type="synonym">Oxyuris incognita</name>
    <dbReference type="NCBI Taxonomy" id="6306"/>
    <lineage>
        <taxon>Eukaryota</taxon>
        <taxon>Metazoa</taxon>
        <taxon>Ecdysozoa</taxon>
        <taxon>Nematoda</taxon>
        <taxon>Chromadorea</taxon>
        <taxon>Rhabditida</taxon>
        <taxon>Tylenchina</taxon>
        <taxon>Tylenchomorpha</taxon>
        <taxon>Tylenchoidea</taxon>
        <taxon>Meloidogynidae</taxon>
        <taxon>Meloidogyninae</taxon>
        <taxon>Meloidogyne</taxon>
        <taxon>Meloidogyne incognita group</taxon>
    </lineage>
</organism>
<dbReference type="PANTHER" id="PTHR31424:SF3">
    <property type="entry name" value="RING-TYPE DOMAIN-CONTAINING PROTEIN"/>
    <property type="match status" value="1"/>
</dbReference>
<protein>
    <submittedName>
        <fullName evidence="4">Uncharacterized protein</fullName>
    </submittedName>
</protein>
<keyword evidence="1" id="KW-0175">Coiled coil</keyword>
<dbReference type="WBParaSite" id="Minc3s00345g10676">
    <property type="protein sequence ID" value="Minc3s00345g10676"/>
    <property type="gene ID" value="Minc3s00345g10676"/>
</dbReference>
<dbReference type="AlphaFoldDB" id="A0A914L8Z0"/>
<feature type="region of interest" description="Disordered" evidence="2">
    <location>
        <begin position="1"/>
        <end position="35"/>
    </location>
</feature>
<evidence type="ECO:0000313" key="3">
    <source>
        <dbReference type="Proteomes" id="UP000887563"/>
    </source>
</evidence>
<evidence type="ECO:0000313" key="4">
    <source>
        <dbReference type="WBParaSite" id="Minc3s00345g10676"/>
    </source>
</evidence>
<feature type="compositionally biased region" description="Basic residues" evidence="2">
    <location>
        <begin position="1"/>
        <end position="11"/>
    </location>
</feature>
<dbReference type="InterPro" id="IPR009689">
    <property type="entry name" value="DUF1280"/>
</dbReference>
<accession>A0A914L8Z0</accession>
<evidence type="ECO:0000256" key="1">
    <source>
        <dbReference type="SAM" id="Coils"/>
    </source>
</evidence>
<name>A0A914L8Z0_MELIC</name>